<protein>
    <submittedName>
        <fullName evidence="1">Uncharacterized protein</fullName>
    </submittedName>
</protein>
<dbReference type="Proteomes" id="UP000738349">
    <property type="component" value="Unassembled WGS sequence"/>
</dbReference>
<reference evidence="1" key="1">
    <citation type="journal article" date="2021" name="Nat. Commun.">
        <title>Genetic determinants of endophytism in the Arabidopsis root mycobiome.</title>
        <authorList>
            <person name="Mesny F."/>
            <person name="Miyauchi S."/>
            <person name="Thiergart T."/>
            <person name="Pickel B."/>
            <person name="Atanasova L."/>
            <person name="Karlsson M."/>
            <person name="Huettel B."/>
            <person name="Barry K.W."/>
            <person name="Haridas S."/>
            <person name="Chen C."/>
            <person name="Bauer D."/>
            <person name="Andreopoulos W."/>
            <person name="Pangilinan J."/>
            <person name="LaButti K."/>
            <person name="Riley R."/>
            <person name="Lipzen A."/>
            <person name="Clum A."/>
            <person name="Drula E."/>
            <person name="Henrissat B."/>
            <person name="Kohler A."/>
            <person name="Grigoriev I.V."/>
            <person name="Martin F.M."/>
            <person name="Hacquard S."/>
        </authorList>
    </citation>
    <scope>NUCLEOTIDE SEQUENCE</scope>
    <source>
        <strain evidence="1">MPI-CAGE-AT-0147</strain>
    </source>
</reference>
<dbReference type="EMBL" id="JAGMUV010000009">
    <property type="protein sequence ID" value="KAH7144067.1"/>
    <property type="molecule type" value="Genomic_DNA"/>
</dbReference>
<accession>A0A9P9EPN9</accession>
<proteinExistence type="predicted"/>
<organism evidence="1 2">
    <name type="scientific">Dactylonectria macrodidyma</name>
    <dbReference type="NCBI Taxonomy" id="307937"/>
    <lineage>
        <taxon>Eukaryota</taxon>
        <taxon>Fungi</taxon>
        <taxon>Dikarya</taxon>
        <taxon>Ascomycota</taxon>
        <taxon>Pezizomycotina</taxon>
        <taxon>Sordariomycetes</taxon>
        <taxon>Hypocreomycetidae</taxon>
        <taxon>Hypocreales</taxon>
        <taxon>Nectriaceae</taxon>
        <taxon>Dactylonectria</taxon>
    </lineage>
</organism>
<name>A0A9P9EPN9_9HYPO</name>
<sequence length="105" mass="12258">MWTPVHVVDHSQILVCMLAGHLAIPPPSFSKVLFHLNPEFDHPFNRHSRRFPRYMKQFAVQTRSKPRTFLPELKHVYDAWWCRQSRGHTGADLVGGPDRDRKSGQ</sequence>
<evidence type="ECO:0000313" key="1">
    <source>
        <dbReference type="EMBL" id="KAH7144067.1"/>
    </source>
</evidence>
<keyword evidence="2" id="KW-1185">Reference proteome</keyword>
<comment type="caution">
    <text evidence="1">The sequence shown here is derived from an EMBL/GenBank/DDBJ whole genome shotgun (WGS) entry which is preliminary data.</text>
</comment>
<dbReference type="AlphaFoldDB" id="A0A9P9EPN9"/>
<gene>
    <name evidence="1" type="ORF">EDB81DRAFT_517150</name>
</gene>
<evidence type="ECO:0000313" key="2">
    <source>
        <dbReference type="Proteomes" id="UP000738349"/>
    </source>
</evidence>